<organism evidence="7 8">
    <name type="scientific">Serilophus lunatus</name>
    <name type="common">silver-breasted broadbill</name>
    <dbReference type="NCBI Taxonomy" id="239386"/>
    <lineage>
        <taxon>Eukaryota</taxon>
        <taxon>Metazoa</taxon>
        <taxon>Chordata</taxon>
        <taxon>Craniata</taxon>
        <taxon>Vertebrata</taxon>
        <taxon>Euteleostomi</taxon>
        <taxon>Archelosauria</taxon>
        <taxon>Archosauria</taxon>
        <taxon>Dinosauria</taxon>
        <taxon>Saurischia</taxon>
        <taxon>Theropoda</taxon>
        <taxon>Coelurosauria</taxon>
        <taxon>Aves</taxon>
        <taxon>Neognathae</taxon>
        <taxon>Neoaves</taxon>
        <taxon>Telluraves</taxon>
        <taxon>Australaves</taxon>
        <taxon>Passeriformes</taxon>
        <taxon>Eurylaimidae</taxon>
        <taxon>Serilophus</taxon>
    </lineage>
</organism>
<evidence type="ECO:0000256" key="4">
    <source>
        <dbReference type="ARBA" id="ARBA00022840"/>
    </source>
</evidence>
<gene>
    <name evidence="7" type="primary">Fancm</name>
    <name evidence="7" type="ORF">SERLUN_R15167</name>
</gene>
<proteinExistence type="predicted"/>
<dbReference type="GO" id="GO:0004518">
    <property type="term" value="F:nuclease activity"/>
    <property type="evidence" value="ECO:0007669"/>
    <property type="project" value="InterPro"/>
</dbReference>
<reference evidence="7 8" key="1">
    <citation type="submission" date="2019-09" db="EMBL/GenBank/DDBJ databases">
        <title>Bird 10,000 Genomes (B10K) Project - Family phase.</title>
        <authorList>
            <person name="Zhang G."/>
        </authorList>
    </citation>
    <scope>NUCLEOTIDE SEQUENCE [LARGE SCALE GENOMIC DNA]</scope>
    <source>
        <strain evidence="7">B10K-DU-002-03</strain>
        <tissue evidence="7">Muscle</tissue>
    </source>
</reference>
<dbReference type="EMBL" id="VXBA01000305">
    <property type="protein sequence ID" value="NXM65786.1"/>
    <property type="molecule type" value="Genomic_DNA"/>
</dbReference>
<dbReference type="Proteomes" id="UP000553648">
    <property type="component" value="Unassembled WGS sequence"/>
</dbReference>
<comment type="caution">
    <text evidence="7">The sequence shown here is derived from an EMBL/GenBank/DDBJ whole genome shotgun (WGS) entry which is preliminary data.</text>
</comment>
<keyword evidence="4" id="KW-0067">ATP-binding</keyword>
<evidence type="ECO:0000256" key="1">
    <source>
        <dbReference type="ARBA" id="ARBA00022741"/>
    </source>
</evidence>
<sequence>MRGVYLESVRSPALGTSYKMVHRGFNSSDIFSQIPEQDSAYAEDSFCVGDEAEEPCRQSECSEEEEEECVDLDLLPGDSPGSGRSRYLTRRRRKLAQGQGRKPSRIIVISDSSEEETALGTDPARAEPSGPSAQHRDVAGAGPAPRPGGDNRQVLLSSEVSDVLDLHPELPGRSKSFPPAAPGSDCRKVDLQAPSEVSIPSKLGLHSQPTLCERIPSSWKQSRGSSSGPAGPAPSPCVLADSREICSGAEVISSLRAVHGLRVQVCPLGSSDYIVSSRLAVERSLLSELQGPGSSNKLRERLQRLRGLFERLCVIVETDRHRAGETSRLFQRTQHYDRVLSALVQAGIRLLFSSCQEETAALLRDLALLEQRKGFAIRVPTEVEGPRRNLLSFYLSIPNLSYVAALSLCHSFSSPRALVNSSPQAVAAGAQLSRPRAEEILRFLRHTFDPQLLPQPCRAPGRS</sequence>
<keyword evidence="8" id="KW-1185">Reference proteome</keyword>
<feature type="region of interest" description="Disordered" evidence="5">
    <location>
        <begin position="166"/>
        <end position="187"/>
    </location>
</feature>
<dbReference type="PANTHER" id="PTHR14025">
    <property type="entry name" value="FANCONI ANEMIA GROUP M FANCM FAMILY MEMBER"/>
    <property type="match status" value="1"/>
</dbReference>
<dbReference type="InterPro" id="IPR010994">
    <property type="entry name" value="RuvA_2-like"/>
</dbReference>
<protein>
    <submittedName>
        <fullName evidence="7">FANCM protein</fullName>
    </submittedName>
</protein>
<dbReference type="OrthoDB" id="6513042at2759"/>
<dbReference type="GO" id="GO:0045003">
    <property type="term" value="P:double-strand break repair via synthesis-dependent strand annealing"/>
    <property type="evidence" value="ECO:0007669"/>
    <property type="project" value="TreeGrafter"/>
</dbReference>
<dbReference type="InterPro" id="IPR006166">
    <property type="entry name" value="ERCC4_domain"/>
</dbReference>
<keyword evidence="2" id="KW-0378">Hydrolase</keyword>
<dbReference type="Gene3D" id="1.10.150.20">
    <property type="entry name" value="5' to 3' exonuclease, C-terminal subdomain"/>
    <property type="match status" value="1"/>
</dbReference>
<dbReference type="GO" id="GO:0000400">
    <property type="term" value="F:four-way junction DNA binding"/>
    <property type="evidence" value="ECO:0007669"/>
    <property type="project" value="TreeGrafter"/>
</dbReference>
<evidence type="ECO:0000256" key="5">
    <source>
        <dbReference type="SAM" id="MobiDB-lite"/>
    </source>
</evidence>
<dbReference type="SMART" id="SM00891">
    <property type="entry name" value="ERCC4"/>
    <property type="match status" value="1"/>
</dbReference>
<dbReference type="GO" id="GO:0016787">
    <property type="term" value="F:hydrolase activity"/>
    <property type="evidence" value="ECO:0007669"/>
    <property type="project" value="UniProtKB-KW"/>
</dbReference>
<feature type="region of interest" description="Disordered" evidence="5">
    <location>
        <begin position="57"/>
        <end position="153"/>
    </location>
</feature>
<dbReference type="Pfam" id="PF02732">
    <property type="entry name" value="ERCC4"/>
    <property type="match status" value="1"/>
</dbReference>
<evidence type="ECO:0000259" key="6">
    <source>
        <dbReference type="SMART" id="SM00891"/>
    </source>
</evidence>
<dbReference type="Gene3D" id="3.40.50.10130">
    <property type="match status" value="1"/>
</dbReference>
<accession>A0A7L1CQH7</accession>
<evidence type="ECO:0000313" key="8">
    <source>
        <dbReference type="Proteomes" id="UP000553648"/>
    </source>
</evidence>
<feature type="compositionally biased region" description="Acidic residues" evidence="5">
    <location>
        <begin position="61"/>
        <end position="71"/>
    </location>
</feature>
<feature type="non-terminal residue" evidence="7">
    <location>
        <position position="1"/>
    </location>
</feature>
<evidence type="ECO:0000256" key="2">
    <source>
        <dbReference type="ARBA" id="ARBA00022801"/>
    </source>
</evidence>
<dbReference type="SUPFAM" id="SSF52980">
    <property type="entry name" value="Restriction endonuclease-like"/>
    <property type="match status" value="1"/>
</dbReference>
<keyword evidence="3" id="KW-0347">Helicase</keyword>
<feature type="region of interest" description="Disordered" evidence="5">
    <location>
        <begin position="216"/>
        <end position="235"/>
    </location>
</feature>
<dbReference type="GO" id="GO:0036297">
    <property type="term" value="P:interstrand cross-link repair"/>
    <property type="evidence" value="ECO:0007669"/>
    <property type="project" value="TreeGrafter"/>
</dbReference>
<evidence type="ECO:0000313" key="7">
    <source>
        <dbReference type="EMBL" id="NXM65786.1"/>
    </source>
</evidence>
<dbReference type="PANTHER" id="PTHR14025:SF20">
    <property type="entry name" value="FANCONI ANEMIA GROUP M PROTEIN"/>
    <property type="match status" value="1"/>
</dbReference>
<dbReference type="GO" id="GO:0009378">
    <property type="term" value="F:four-way junction helicase activity"/>
    <property type="evidence" value="ECO:0007669"/>
    <property type="project" value="TreeGrafter"/>
</dbReference>
<dbReference type="SUPFAM" id="SSF47781">
    <property type="entry name" value="RuvA domain 2-like"/>
    <property type="match status" value="1"/>
</dbReference>
<dbReference type="InterPro" id="IPR011335">
    <property type="entry name" value="Restrct_endonuc-II-like"/>
</dbReference>
<dbReference type="GO" id="GO:0043138">
    <property type="term" value="F:3'-5' DNA helicase activity"/>
    <property type="evidence" value="ECO:0007669"/>
    <property type="project" value="TreeGrafter"/>
</dbReference>
<keyword evidence="1" id="KW-0547">Nucleotide-binding</keyword>
<dbReference type="GO" id="GO:0005524">
    <property type="term" value="F:ATP binding"/>
    <property type="evidence" value="ECO:0007669"/>
    <property type="project" value="UniProtKB-KW"/>
</dbReference>
<feature type="domain" description="ERCC4" evidence="6">
    <location>
        <begin position="237"/>
        <end position="320"/>
    </location>
</feature>
<dbReference type="AlphaFoldDB" id="A0A7L1CQH7"/>
<name>A0A7L1CQH7_9PASS</name>
<feature type="non-terminal residue" evidence="7">
    <location>
        <position position="463"/>
    </location>
</feature>
<evidence type="ECO:0000256" key="3">
    <source>
        <dbReference type="ARBA" id="ARBA00022806"/>
    </source>
</evidence>
<feature type="compositionally biased region" description="Low complexity" evidence="5">
    <location>
        <begin position="217"/>
        <end position="230"/>
    </location>
</feature>